<dbReference type="AlphaFoldDB" id="A0AAW1YSQ8"/>
<evidence type="ECO:0000313" key="3">
    <source>
        <dbReference type="Proteomes" id="UP001479290"/>
    </source>
</evidence>
<organism evidence="2 3">
    <name type="scientific">Culter alburnus</name>
    <name type="common">Topmouth culter</name>
    <dbReference type="NCBI Taxonomy" id="194366"/>
    <lineage>
        <taxon>Eukaryota</taxon>
        <taxon>Metazoa</taxon>
        <taxon>Chordata</taxon>
        <taxon>Craniata</taxon>
        <taxon>Vertebrata</taxon>
        <taxon>Euteleostomi</taxon>
        <taxon>Actinopterygii</taxon>
        <taxon>Neopterygii</taxon>
        <taxon>Teleostei</taxon>
        <taxon>Ostariophysi</taxon>
        <taxon>Cypriniformes</taxon>
        <taxon>Xenocyprididae</taxon>
        <taxon>Xenocypridinae</taxon>
        <taxon>Culter</taxon>
    </lineage>
</organism>
<feature type="non-terminal residue" evidence="2">
    <location>
        <position position="58"/>
    </location>
</feature>
<accession>A0AAW1YSQ8</accession>
<name>A0AAW1YSQ8_CULAL</name>
<comment type="caution">
    <text evidence="2">The sequence shown here is derived from an EMBL/GenBank/DDBJ whole genome shotgun (WGS) entry which is preliminary data.</text>
</comment>
<dbReference type="Proteomes" id="UP001479290">
    <property type="component" value="Unassembled WGS sequence"/>
</dbReference>
<sequence>LKPSKQLHQTGLGMGSTSGPQKIIVPPRPQSIRRPVNPSGFICVTNRRGQTRTDEDRR</sequence>
<keyword evidence="3" id="KW-1185">Reference proteome</keyword>
<protein>
    <submittedName>
        <fullName evidence="2">Uncharacterized protein</fullName>
    </submittedName>
</protein>
<feature type="non-terminal residue" evidence="2">
    <location>
        <position position="1"/>
    </location>
</feature>
<evidence type="ECO:0000256" key="1">
    <source>
        <dbReference type="SAM" id="MobiDB-lite"/>
    </source>
</evidence>
<dbReference type="EMBL" id="JAWDJR010000025">
    <property type="protein sequence ID" value="KAK9951796.1"/>
    <property type="molecule type" value="Genomic_DNA"/>
</dbReference>
<proteinExistence type="predicted"/>
<feature type="region of interest" description="Disordered" evidence="1">
    <location>
        <begin position="1"/>
        <end position="58"/>
    </location>
</feature>
<reference evidence="2 3" key="1">
    <citation type="submission" date="2024-05" db="EMBL/GenBank/DDBJ databases">
        <title>A high-quality chromosomal-level genome assembly of Topmouth culter (Culter alburnus).</title>
        <authorList>
            <person name="Zhao H."/>
        </authorList>
    </citation>
    <scope>NUCLEOTIDE SEQUENCE [LARGE SCALE GENOMIC DNA]</scope>
    <source>
        <strain evidence="2">CATC2023</strain>
        <tissue evidence="2">Muscle</tissue>
    </source>
</reference>
<evidence type="ECO:0000313" key="2">
    <source>
        <dbReference type="EMBL" id="KAK9951796.1"/>
    </source>
</evidence>
<gene>
    <name evidence="2" type="ORF">ABG768_028199</name>
</gene>